<dbReference type="PROSITE" id="PS51257">
    <property type="entry name" value="PROKAR_LIPOPROTEIN"/>
    <property type="match status" value="1"/>
</dbReference>
<organism evidence="2">
    <name type="scientific">candidate division WOR-3 bacterium</name>
    <dbReference type="NCBI Taxonomy" id="2052148"/>
    <lineage>
        <taxon>Bacteria</taxon>
        <taxon>Bacteria division WOR-3</taxon>
    </lineage>
</organism>
<dbReference type="PANTHER" id="PTHR36842:SF1">
    <property type="entry name" value="PROTEIN TOLB"/>
    <property type="match status" value="1"/>
</dbReference>
<accession>A0A7V1EHL4</accession>
<dbReference type="Pfam" id="PF07676">
    <property type="entry name" value="PD40"/>
    <property type="match status" value="5"/>
</dbReference>
<dbReference type="EMBL" id="DSKY01000012">
    <property type="protein sequence ID" value="HDY58739.1"/>
    <property type="molecule type" value="Genomic_DNA"/>
</dbReference>
<reference evidence="2" key="1">
    <citation type="journal article" date="2020" name="mSystems">
        <title>Genome- and Community-Level Interaction Insights into Carbon Utilization and Element Cycling Functions of Hydrothermarchaeota in Hydrothermal Sediment.</title>
        <authorList>
            <person name="Zhou Z."/>
            <person name="Liu Y."/>
            <person name="Xu W."/>
            <person name="Pan J."/>
            <person name="Luo Z.H."/>
            <person name="Li M."/>
        </authorList>
    </citation>
    <scope>NUCLEOTIDE SEQUENCE [LARGE SCALE GENOMIC DNA]</scope>
    <source>
        <strain evidence="2">SpSt-258</strain>
    </source>
</reference>
<proteinExistence type="inferred from homology"/>
<dbReference type="Gene3D" id="2.120.10.30">
    <property type="entry name" value="TolB, C-terminal domain"/>
    <property type="match status" value="2"/>
</dbReference>
<gene>
    <name evidence="2" type="ORF">ENP86_04210</name>
</gene>
<dbReference type="AlphaFoldDB" id="A0A7V1EHL4"/>
<dbReference type="InterPro" id="IPR011042">
    <property type="entry name" value="6-blade_b-propeller_TolB-like"/>
</dbReference>
<comment type="caution">
    <text evidence="2">The sequence shown here is derived from an EMBL/GenBank/DDBJ whole genome shotgun (WGS) entry which is preliminary data.</text>
</comment>
<evidence type="ECO:0000256" key="1">
    <source>
        <dbReference type="ARBA" id="ARBA00009820"/>
    </source>
</evidence>
<evidence type="ECO:0008006" key="3">
    <source>
        <dbReference type="Google" id="ProtNLM"/>
    </source>
</evidence>
<name>A0A7V1EHL4_UNCW3</name>
<evidence type="ECO:0000313" key="2">
    <source>
        <dbReference type="EMBL" id="HDY58739.1"/>
    </source>
</evidence>
<comment type="similarity">
    <text evidence="1">Belongs to the TolB family.</text>
</comment>
<protein>
    <recommendedName>
        <fullName evidence="3">DUF5050 domain-containing protein</fullName>
    </recommendedName>
</protein>
<dbReference type="SUPFAM" id="SSF82171">
    <property type="entry name" value="DPP6 N-terminal domain-like"/>
    <property type="match status" value="1"/>
</dbReference>
<dbReference type="PANTHER" id="PTHR36842">
    <property type="entry name" value="PROTEIN TOLB HOMOLOG"/>
    <property type="match status" value="1"/>
</dbReference>
<dbReference type="InterPro" id="IPR011659">
    <property type="entry name" value="WD40"/>
</dbReference>
<sequence length="330" mass="36869">MKKLSLVIILGLSLFFSGCPVPFEYWRMQVSGEEGYLRLTKITSREDLVDTESHIALSKDGSKIAFISWKSGNGDIYVRPLGTGSRALIQRTFSSETESDPAFSPDGKQIVFDVYKEGSRKICLIQAEGGSAVRIITTSTPQNADSPCFSPDGNLIAFNSYNVIWNPNTGKWEVEENSRFIWTYDLGTGSMTQYVQGLMPKFTPDGKNIVFKRLSQKGWYGLWMLNLSTGSETHIIGGEDWGIGTFDIAPDGNKIVFSSNKGTYEGRNTRINSNLWIVNTDGTNLMQMTFHPGDDICPVWSAEGKYIYFLGCRGEEKEGIMNIWQMEVGK</sequence>